<dbReference type="RefSeq" id="WP_096765012.1">
    <property type="nucleotide sequence ID" value="NZ_NXDM01000051.1"/>
</dbReference>
<comment type="caution">
    <text evidence="2">The sequence shown here is derived from an EMBL/GenBank/DDBJ whole genome shotgun (WGS) entry which is preliminary data.</text>
</comment>
<dbReference type="PANTHER" id="PTHR34180:SF1">
    <property type="entry name" value="BETA-ALANYL-DOPAMINE_CARCININE HYDROLASE"/>
    <property type="match status" value="1"/>
</dbReference>
<protein>
    <submittedName>
        <fullName evidence="2">Peptidase C45</fullName>
    </submittedName>
</protein>
<gene>
    <name evidence="2" type="ORF">CPT34_31385</name>
</gene>
<dbReference type="Proteomes" id="UP000218807">
    <property type="component" value="Unassembled WGS sequence"/>
</dbReference>
<dbReference type="AlphaFoldDB" id="A0A2A5KJN2"/>
<accession>A0A2A5KJN2</accession>
<feature type="domain" description="Peptidase C45 hydrolase" evidence="1">
    <location>
        <begin position="124"/>
        <end position="334"/>
    </location>
</feature>
<name>A0A2A5KJN2_9HYPH</name>
<dbReference type="Pfam" id="PF03417">
    <property type="entry name" value="AAT"/>
    <property type="match status" value="1"/>
</dbReference>
<organism evidence="2 3">
    <name type="scientific">Rhizobium sophoriradicis</name>
    <dbReference type="NCBI Taxonomy" id="1535245"/>
    <lineage>
        <taxon>Bacteria</taxon>
        <taxon>Pseudomonadati</taxon>
        <taxon>Pseudomonadota</taxon>
        <taxon>Alphaproteobacteria</taxon>
        <taxon>Hyphomicrobiales</taxon>
        <taxon>Rhizobiaceae</taxon>
        <taxon>Rhizobium/Agrobacterium group</taxon>
        <taxon>Rhizobium</taxon>
    </lineage>
</organism>
<keyword evidence="3" id="KW-1185">Reference proteome</keyword>
<dbReference type="EMBL" id="NXDM01000051">
    <property type="protein sequence ID" value="PCK77193.1"/>
    <property type="molecule type" value="Genomic_DNA"/>
</dbReference>
<sequence>MSNNLIHRIRAKGDAFAVGVALGQASAAGFRDRVLNTDRYRVLDARWRGSDYLKTLESVARAAYPRHIREIEGIAAGLEQDFANVFLWNCGPDLPLAEDVCPATKAAAGMGCTSIMIPAAGGPAVVAHNEDGAAAVLGACLWVEVEPDEGPAWSSFMTPGMLPGETFGLNEAGLVQTINHITPNDLRPGVSRQIISRAILSARGLDEAIEILKRKDRASGFHHNLGEAKTGRLASVEAPASGYAVREVASPQAHANHLICQEFDGLKQTIESNSRDRQEAVERMIAAGALAAGAEAVLFDETTPIYKNRQEERVRTLATCVFSLFPDRIEWRVHTASDQRDTLTGTMRVI</sequence>
<evidence type="ECO:0000313" key="3">
    <source>
        <dbReference type="Proteomes" id="UP000218807"/>
    </source>
</evidence>
<evidence type="ECO:0000313" key="2">
    <source>
        <dbReference type="EMBL" id="PCK77193.1"/>
    </source>
</evidence>
<dbReference type="InterPro" id="IPR005079">
    <property type="entry name" value="Peptidase_C45_hydrolase"/>
</dbReference>
<dbReference type="InterPro" id="IPR047794">
    <property type="entry name" value="C45_proenzyme-like"/>
</dbReference>
<dbReference type="InterPro" id="IPR047801">
    <property type="entry name" value="Peptidase_C45"/>
</dbReference>
<proteinExistence type="predicted"/>
<dbReference type="Gene3D" id="3.60.60.10">
    <property type="entry name" value="Penicillin V Acylase, Chain A"/>
    <property type="match status" value="1"/>
</dbReference>
<reference evidence="2 3" key="1">
    <citation type="submission" date="2017-09" db="EMBL/GenBank/DDBJ databases">
        <title>Comparative genomics of rhizobia isolated from Phaseolus vulgaris in China.</title>
        <authorList>
            <person name="Tong W."/>
        </authorList>
    </citation>
    <scope>NUCLEOTIDE SEQUENCE [LARGE SCALE GENOMIC DNA]</scope>
    <source>
        <strain evidence="2 3">L101</strain>
    </source>
</reference>
<dbReference type="NCBIfam" id="NF040521">
    <property type="entry name" value="C45_proenzyme"/>
    <property type="match status" value="1"/>
</dbReference>
<evidence type="ECO:0000259" key="1">
    <source>
        <dbReference type="Pfam" id="PF03417"/>
    </source>
</evidence>
<dbReference type="PANTHER" id="PTHR34180">
    <property type="entry name" value="PEPTIDASE C45"/>
    <property type="match status" value="1"/>
</dbReference>